<feature type="chain" id="PRO_5018331508" description="PASTA domain-containing protein" evidence="1">
    <location>
        <begin position="29"/>
        <end position="123"/>
    </location>
</feature>
<name>A0A3N7K0Y2_9BURK</name>
<evidence type="ECO:0000256" key="1">
    <source>
        <dbReference type="SAM" id="SignalP"/>
    </source>
</evidence>
<reference evidence="2 3" key="1">
    <citation type="submission" date="2018-08" db="EMBL/GenBank/DDBJ databases">
        <authorList>
            <person name="Khan S.A."/>
            <person name="Jeon C.O."/>
            <person name="Chun B.H."/>
            <person name="Jeong S.E."/>
        </authorList>
    </citation>
    <scope>NUCLEOTIDE SEQUENCE [LARGE SCALE GENOMIC DNA]</scope>
    <source>
        <strain evidence="2 3">S-16</strain>
    </source>
</reference>
<sequence>MIQQYLISTASRALAVSCLLGMGGAAMAQSQGSSLADRAQRSLAASQASSYDFIDLSGAPGQRPRGSLKFAAEGATKALREMGVAADDCRTLVRTNSQRTPQIQGGDGTPRLGVSVSLSCSFF</sequence>
<proteinExistence type="predicted"/>
<accession>A0A3N7K0Y2</accession>
<evidence type="ECO:0000313" key="2">
    <source>
        <dbReference type="EMBL" id="RQP24655.1"/>
    </source>
</evidence>
<evidence type="ECO:0000313" key="3">
    <source>
        <dbReference type="Proteomes" id="UP000267464"/>
    </source>
</evidence>
<gene>
    <name evidence="2" type="ORF">DZC73_07085</name>
</gene>
<organism evidence="2 3">
    <name type="scientific">Piscinibacter terrae</name>
    <dbReference type="NCBI Taxonomy" id="2496871"/>
    <lineage>
        <taxon>Bacteria</taxon>
        <taxon>Pseudomonadati</taxon>
        <taxon>Pseudomonadota</taxon>
        <taxon>Betaproteobacteria</taxon>
        <taxon>Burkholderiales</taxon>
        <taxon>Sphaerotilaceae</taxon>
        <taxon>Piscinibacter</taxon>
    </lineage>
</organism>
<keyword evidence="3" id="KW-1185">Reference proteome</keyword>
<keyword evidence="1" id="KW-0732">Signal</keyword>
<comment type="caution">
    <text evidence="2">The sequence shown here is derived from an EMBL/GenBank/DDBJ whole genome shotgun (WGS) entry which is preliminary data.</text>
</comment>
<dbReference type="AlphaFoldDB" id="A0A3N7K0Y2"/>
<dbReference type="EMBL" id="QUSW01000002">
    <property type="protein sequence ID" value="RQP24655.1"/>
    <property type="molecule type" value="Genomic_DNA"/>
</dbReference>
<dbReference type="RefSeq" id="WP_124539548.1">
    <property type="nucleotide sequence ID" value="NZ_QUSW01000002.1"/>
</dbReference>
<reference evidence="2 3" key="2">
    <citation type="submission" date="2018-12" db="EMBL/GenBank/DDBJ databases">
        <title>Rhizobacter gummiphilus sp. nov., a rubber-degrading bacterium isolated from the soil of a botanical garden in Japan.</title>
        <authorList>
            <person name="Shunsuke S.S."/>
        </authorList>
    </citation>
    <scope>NUCLEOTIDE SEQUENCE [LARGE SCALE GENOMIC DNA]</scope>
    <source>
        <strain evidence="2 3">S-16</strain>
    </source>
</reference>
<dbReference type="Proteomes" id="UP000267464">
    <property type="component" value="Unassembled WGS sequence"/>
</dbReference>
<protein>
    <recommendedName>
        <fullName evidence="4">PASTA domain-containing protein</fullName>
    </recommendedName>
</protein>
<evidence type="ECO:0008006" key="4">
    <source>
        <dbReference type="Google" id="ProtNLM"/>
    </source>
</evidence>
<feature type="signal peptide" evidence="1">
    <location>
        <begin position="1"/>
        <end position="28"/>
    </location>
</feature>